<evidence type="ECO:0000313" key="3">
    <source>
        <dbReference type="WBParaSite" id="TTAC_0000573501-mRNA-1"/>
    </source>
</evidence>
<organism evidence="3">
    <name type="scientific">Hydatigena taeniaeformis</name>
    <name type="common">Feline tapeworm</name>
    <name type="synonym">Taenia taeniaeformis</name>
    <dbReference type="NCBI Taxonomy" id="6205"/>
    <lineage>
        <taxon>Eukaryota</taxon>
        <taxon>Metazoa</taxon>
        <taxon>Spiralia</taxon>
        <taxon>Lophotrochozoa</taxon>
        <taxon>Platyhelminthes</taxon>
        <taxon>Cestoda</taxon>
        <taxon>Eucestoda</taxon>
        <taxon>Cyclophyllidea</taxon>
        <taxon>Taeniidae</taxon>
        <taxon>Hydatigera</taxon>
    </lineage>
</organism>
<dbReference type="STRING" id="6205.A0A0R3WY95"/>
<accession>A0A0R3WY95</accession>
<protein>
    <submittedName>
        <fullName evidence="3">Ku_PK_bind domain-containing protein</fullName>
    </submittedName>
</protein>
<evidence type="ECO:0000313" key="2">
    <source>
        <dbReference type="Proteomes" id="UP000274429"/>
    </source>
</evidence>
<sequence length="144" mass="16009">MRRASANLSSLGRMSEVWSGLEQAAFMRLLAAQLITCSDAMERDQAFDDFVAKMRSIADHLLLRQTRLRFSLHGEEGSLAPACEQLEAFLSALPLKSDKEEEVKFTPDPSALKSNNAFIVLPYSVYYASLALPAPYYSSPDFPV</sequence>
<proteinExistence type="predicted"/>
<gene>
    <name evidence="1" type="ORF">TTAC_LOCUS5721</name>
</gene>
<dbReference type="Proteomes" id="UP000274429">
    <property type="component" value="Unassembled WGS sequence"/>
</dbReference>
<keyword evidence="2" id="KW-1185">Reference proteome</keyword>
<name>A0A0R3WY95_HYDTA</name>
<reference evidence="3" key="1">
    <citation type="submission" date="2017-02" db="UniProtKB">
        <authorList>
            <consortium name="WormBaseParasite"/>
        </authorList>
    </citation>
    <scope>IDENTIFICATION</scope>
</reference>
<evidence type="ECO:0000313" key="1">
    <source>
        <dbReference type="EMBL" id="VDM27526.1"/>
    </source>
</evidence>
<dbReference type="InterPro" id="IPR011249">
    <property type="entry name" value="Metalloenz_LuxS/M16"/>
</dbReference>
<dbReference type="EMBL" id="UYWX01008736">
    <property type="protein sequence ID" value="VDM27526.1"/>
    <property type="molecule type" value="Genomic_DNA"/>
</dbReference>
<reference evidence="1 2" key="2">
    <citation type="submission" date="2018-11" db="EMBL/GenBank/DDBJ databases">
        <authorList>
            <consortium name="Pathogen Informatics"/>
        </authorList>
    </citation>
    <scope>NUCLEOTIDE SEQUENCE [LARGE SCALE GENOMIC DNA]</scope>
</reference>
<dbReference type="Gene3D" id="3.30.830.10">
    <property type="entry name" value="Metalloenzyme, LuxS/M16 peptidase-like"/>
    <property type="match status" value="1"/>
</dbReference>
<dbReference type="GO" id="GO:0046872">
    <property type="term" value="F:metal ion binding"/>
    <property type="evidence" value="ECO:0007669"/>
    <property type="project" value="InterPro"/>
</dbReference>
<dbReference type="SUPFAM" id="SSF63411">
    <property type="entry name" value="LuxS/MPP-like metallohydrolase"/>
    <property type="match status" value="1"/>
</dbReference>
<dbReference type="AlphaFoldDB" id="A0A0R3WY95"/>
<dbReference type="OrthoDB" id="10250783at2759"/>
<dbReference type="WBParaSite" id="TTAC_0000573501-mRNA-1">
    <property type="protein sequence ID" value="TTAC_0000573501-mRNA-1"/>
    <property type="gene ID" value="TTAC_0000573501"/>
</dbReference>